<dbReference type="STRING" id="68895.RR42_m1414"/>
<proteinExistence type="predicted"/>
<keyword evidence="2" id="KW-1185">Reference proteome</keyword>
<gene>
    <name evidence="1" type="ORF">RR42_m1414</name>
</gene>
<organism evidence="1 2">
    <name type="scientific">Cupriavidus basilensis</name>
    <dbReference type="NCBI Taxonomy" id="68895"/>
    <lineage>
        <taxon>Bacteria</taxon>
        <taxon>Pseudomonadati</taxon>
        <taxon>Pseudomonadota</taxon>
        <taxon>Betaproteobacteria</taxon>
        <taxon>Burkholderiales</taxon>
        <taxon>Burkholderiaceae</taxon>
        <taxon>Cupriavidus</taxon>
    </lineage>
</organism>
<name>A0A0C4Y702_9BURK</name>
<dbReference type="AlphaFoldDB" id="A0A0C4Y702"/>
<sequence length="85" mass="9125">MVSHWLGTPPNGYLGSPYGSPIKDMLQTPQAAGLADAFLGKLRTDVPVITALPNNAVNLYYQDTQPDKRSIFVEVAGKLIEAPKG</sequence>
<evidence type="ECO:0000313" key="1">
    <source>
        <dbReference type="EMBL" id="AJG18815.1"/>
    </source>
</evidence>
<dbReference type="EMBL" id="CP010536">
    <property type="protein sequence ID" value="AJG18815.1"/>
    <property type="molecule type" value="Genomic_DNA"/>
</dbReference>
<evidence type="ECO:0000313" key="2">
    <source>
        <dbReference type="Proteomes" id="UP000031843"/>
    </source>
</evidence>
<dbReference type="Proteomes" id="UP000031843">
    <property type="component" value="Chromosome main"/>
</dbReference>
<dbReference type="KEGG" id="cbw:RR42_m1414"/>
<protein>
    <submittedName>
        <fullName evidence="1">Uncharacterized protein</fullName>
    </submittedName>
</protein>
<reference evidence="1 2" key="1">
    <citation type="journal article" date="2015" name="Genome Announc.">
        <title>Complete Genome Sequence of Cupriavidus basilensis 4G11, Isolated from the Oak Ridge Field Research Center Site.</title>
        <authorList>
            <person name="Ray J."/>
            <person name="Waters R.J."/>
            <person name="Skerker J.M."/>
            <person name="Kuehl J.V."/>
            <person name="Price M.N."/>
            <person name="Huang J."/>
            <person name="Chakraborty R."/>
            <person name="Arkin A.P."/>
            <person name="Deutschbauer A."/>
        </authorList>
    </citation>
    <scope>NUCLEOTIDE SEQUENCE [LARGE SCALE GENOMIC DNA]</scope>
    <source>
        <strain evidence="1">4G11</strain>
    </source>
</reference>
<accession>A0A0C4Y702</accession>